<accession>A0ABQ2CJJ3</accession>
<dbReference type="Pfam" id="PF04464">
    <property type="entry name" value="Glyphos_transf"/>
    <property type="match status" value="1"/>
</dbReference>
<sequence length="350" mass="39353">MVAVYVSGLANVAYQINQWIPVLERLGVPVVVIARQRSIYEGISETAIPVFYARNMAHVERVLTRGVRTVLYPANTMQNVQALRQFRLNHYFINHGESDKAVNQSKLLQAYDKLLLAGPMAHRRLMEAGLSLREGQIEYVGRPQAEMLLDEADNGRYPSLPLRVLYAPTWEGFVDEADYSSIRHLGLEILEQLAGRDDVEIVFKPHPYTGSRRHEDGERLAAMKRFCLANGIVVEESLSSIHECMNKSDVLICDVSSVLNDYLITRKPIILCVNERMQAMDIDQNFPSARAAYKASSANDVGDTLQLLQSEDPLAQYRAEVRRDSLGDFPEGSLARFSQVIRESVASAVQ</sequence>
<organism evidence="1 2">
    <name type="scientific">Halopseudomonas pertucinogena</name>
    <dbReference type="NCBI Taxonomy" id="86175"/>
    <lineage>
        <taxon>Bacteria</taxon>
        <taxon>Pseudomonadati</taxon>
        <taxon>Pseudomonadota</taxon>
        <taxon>Gammaproteobacteria</taxon>
        <taxon>Pseudomonadales</taxon>
        <taxon>Pseudomonadaceae</taxon>
        <taxon>Halopseudomonas</taxon>
    </lineage>
</organism>
<evidence type="ECO:0008006" key="3">
    <source>
        <dbReference type="Google" id="ProtNLM"/>
    </source>
</evidence>
<proteinExistence type="predicted"/>
<reference evidence="2" key="1">
    <citation type="journal article" date="2019" name="Int. J. Syst. Evol. Microbiol.">
        <title>The Global Catalogue of Microorganisms (GCM) 10K type strain sequencing project: providing services to taxonomists for standard genome sequencing and annotation.</title>
        <authorList>
            <consortium name="The Broad Institute Genomics Platform"/>
            <consortium name="The Broad Institute Genome Sequencing Center for Infectious Disease"/>
            <person name="Wu L."/>
            <person name="Ma J."/>
        </authorList>
    </citation>
    <scope>NUCLEOTIDE SEQUENCE [LARGE SCALE GENOMIC DNA]</scope>
    <source>
        <strain evidence="2">JCM 11590</strain>
    </source>
</reference>
<comment type="caution">
    <text evidence="1">The sequence shown here is derived from an EMBL/GenBank/DDBJ whole genome shotgun (WGS) entry which is preliminary data.</text>
</comment>
<dbReference type="InterPro" id="IPR007554">
    <property type="entry name" value="Glycerophosphate_synth"/>
</dbReference>
<evidence type="ECO:0000313" key="2">
    <source>
        <dbReference type="Proteomes" id="UP000633263"/>
    </source>
</evidence>
<dbReference type="Gene3D" id="3.40.50.12580">
    <property type="match status" value="1"/>
</dbReference>
<evidence type="ECO:0000313" key="1">
    <source>
        <dbReference type="EMBL" id="GGI90958.1"/>
    </source>
</evidence>
<dbReference type="EMBL" id="BMNN01000001">
    <property type="protein sequence ID" value="GGI90958.1"/>
    <property type="molecule type" value="Genomic_DNA"/>
</dbReference>
<protein>
    <recommendedName>
        <fullName evidence="3">CDP-glycerol--glycerophosphate glycerophosphotransferase</fullName>
    </recommendedName>
</protein>
<dbReference type="Proteomes" id="UP000633263">
    <property type="component" value="Unassembled WGS sequence"/>
</dbReference>
<dbReference type="SUPFAM" id="SSF53756">
    <property type="entry name" value="UDP-Glycosyltransferase/glycogen phosphorylase"/>
    <property type="match status" value="1"/>
</dbReference>
<gene>
    <name evidence="1" type="ORF">GCM10009083_04280</name>
</gene>
<keyword evidence="2" id="KW-1185">Reference proteome</keyword>
<name>A0ABQ2CJJ3_9GAMM</name>
<dbReference type="InterPro" id="IPR043148">
    <property type="entry name" value="TagF_C"/>
</dbReference>